<dbReference type="AlphaFoldDB" id="A0A6L5XLV5"/>
<keyword evidence="3" id="KW-1185">Reference proteome</keyword>
<accession>A0A6L5XLV5</accession>
<feature type="chain" id="PRO_5026698821" evidence="1">
    <location>
        <begin position="27"/>
        <end position="216"/>
    </location>
</feature>
<proteinExistence type="predicted"/>
<keyword evidence="1" id="KW-0732">Signal</keyword>
<dbReference type="EMBL" id="VUMH01000008">
    <property type="protein sequence ID" value="MSS28177.1"/>
    <property type="molecule type" value="Genomic_DNA"/>
</dbReference>
<protein>
    <submittedName>
        <fullName evidence="2">Uncharacterized protein</fullName>
    </submittedName>
</protein>
<evidence type="ECO:0000256" key="1">
    <source>
        <dbReference type="SAM" id="SignalP"/>
    </source>
</evidence>
<evidence type="ECO:0000313" key="3">
    <source>
        <dbReference type="Proteomes" id="UP000477488"/>
    </source>
</evidence>
<feature type="signal peptide" evidence="1">
    <location>
        <begin position="1"/>
        <end position="26"/>
    </location>
</feature>
<evidence type="ECO:0000313" key="2">
    <source>
        <dbReference type="EMBL" id="MSS28177.1"/>
    </source>
</evidence>
<comment type="caution">
    <text evidence="2">The sequence shown here is derived from an EMBL/GenBank/DDBJ whole genome shotgun (WGS) entry which is preliminary data.</text>
</comment>
<sequence length="216" mass="23530">MKANMALPAITLLLCLIIGNSSVSLAGDSGEERTIPVIEWGCWSCNKRVFTFTPDSLDGKIIQHKDPNYQQSKWIILKTRSPIKKCEKMFDGAHIFDKKREFMTSGYTIMTQADSFVVIKGGSAIKAQINKVQCVGCQKGAYAFAGDDLDQWGVLSMSEVPAVFAMKSGSKIGTCGKIRLPYGGSFLGPHLFDLKGTVSMSSDTVSQNFGSFLCSD</sequence>
<name>A0A6L5XLV5_9BACT</name>
<reference evidence="2 3" key="1">
    <citation type="submission" date="2019-09" db="EMBL/GenBank/DDBJ databases">
        <title>In-depth cultivation of the pig gut microbiome towards novel bacterial diversity and tailored functional studies.</title>
        <authorList>
            <person name="Wylensek D."/>
            <person name="Hitch T.C.A."/>
            <person name="Clavel T."/>
        </authorList>
    </citation>
    <scope>NUCLEOTIDE SEQUENCE [LARGE SCALE GENOMIC DNA]</scope>
    <source>
        <strain evidence="2 3">PG-178-WT-4</strain>
    </source>
</reference>
<organism evidence="2 3">
    <name type="scientific">Desulfovibrio porci</name>
    <dbReference type="NCBI Taxonomy" id="2605782"/>
    <lineage>
        <taxon>Bacteria</taxon>
        <taxon>Pseudomonadati</taxon>
        <taxon>Thermodesulfobacteriota</taxon>
        <taxon>Desulfovibrionia</taxon>
        <taxon>Desulfovibrionales</taxon>
        <taxon>Desulfovibrionaceae</taxon>
        <taxon>Desulfovibrio</taxon>
    </lineage>
</organism>
<dbReference type="Proteomes" id="UP000477488">
    <property type="component" value="Unassembled WGS sequence"/>
</dbReference>
<dbReference type="RefSeq" id="WP_154511329.1">
    <property type="nucleotide sequence ID" value="NZ_VUMH01000008.1"/>
</dbReference>
<gene>
    <name evidence="2" type="ORF">FYJ44_09050</name>
</gene>